<evidence type="ECO:0000256" key="1">
    <source>
        <dbReference type="SAM" id="MobiDB-lite"/>
    </source>
</evidence>
<organism evidence="2 3">
    <name type="scientific">Crotalaria pallida</name>
    <name type="common">Smooth rattlebox</name>
    <name type="synonym">Crotalaria striata</name>
    <dbReference type="NCBI Taxonomy" id="3830"/>
    <lineage>
        <taxon>Eukaryota</taxon>
        <taxon>Viridiplantae</taxon>
        <taxon>Streptophyta</taxon>
        <taxon>Embryophyta</taxon>
        <taxon>Tracheophyta</taxon>
        <taxon>Spermatophyta</taxon>
        <taxon>Magnoliopsida</taxon>
        <taxon>eudicotyledons</taxon>
        <taxon>Gunneridae</taxon>
        <taxon>Pentapetalae</taxon>
        <taxon>rosids</taxon>
        <taxon>fabids</taxon>
        <taxon>Fabales</taxon>
        <taxon>Fabaceae</taxon>
        <taxon>Papilionoideae</taxon>
        <taxon>50 kb inversion clade</taxon>
        <taxon>genistoids sensu lato</taxon>
        <taxon>core genistoids</taxon>
        <taxon>Crotalarieae</taxon>
        <taxon>Crotalaria</taxon>
    </lineage>
</organism>
<gene>
    <name evidence="2" type="ORF">RIF29_38524</name>
</gene>
<keyword evidence="3" id="KW-1185">Reference proteome</keyword>
<feature type="region of interest" description="Disordered" evidence="1">
    <location>
        <begin position="66"/>
        <end position="90"/>
    </location>
</feature>
<accession>A0AAN9DZX3</accession>
<evidence type="ECO:0000313" key="3">
    <source>
        <dbReference type="Proteomes" id="UP001372338"/>
    </source>
</evidence>
<name>A0AAN9DZX3_CROPI</name>
<reference evidence="2 3" key="1">
    <citation type="submission" date="2024-01" db="EMBL/GenBank/DDBJ databases">
        <title>The genomes of 5 underutilized Papilionoideae crops provide insights into root nodulation and disease resistanc.</title>
        <authorList>
            <person name="Yuan L."/>
        </authorList>
    </citation>
    <scope>NUCLEOTIDE SEQUENCE [LARGE SCALE GENOMIC DNA]</scope>
    <source>
        <strain evidence="2">ZHUSHIDOU_FW_LH</strain>
        <tissue evidence="2">Leaf</tissue>
    </source>
</reference>
<comment type="caution">
    <text evidence="2">The sequence shown here is derived from an EMBL/GenBank/DDBJ whole genome shotgun (WGS) entry which is preliminary data.</text>
</comment>
<feature type="region of interest" description="Disordered" evidence="1">
    <location>
        <begin position="1"/>
        <end position="25"/>
    </location>
</feature>
<dbReference type="Proteomes" id="UP001372338">
    <property type="component" value="Unassembled WGS sequence"/>
</dbReference>
<proteinExistence type="predicted"/>
<dbReference type="AlphaFoldDB" id="A0AAN9DZX3"/>
<evidence type="ECO:0000313" key="2">
    <source>
        <dbReference type="EMBL" id="KAK7243714.1"/>
    </source>
</evidence>
<sequence>MARRRGRPPKTPLVNSAVSASKERSASIPMDLAALDDVDLDSLSPKQAEELLECLDGLRSRLKQKDSVINKETSSVEKDGNSPNKEGDLKWGDPLALKPASFKFFNMWAGHAEFKTIVQNVWNNQIEGSMMFQICRKLQLLRAPLRKLNRLHFAQIDKREVEVREKLEMV</sequence>
<dbReference type="EMBL" id="JAYWIO010000008">
    <property type="protein sequence ID" value="KAK7243714.1"/>
    <property type="molecule type" value="Genomic_DNA"/>
</dbReference>
<protein>
    <submittedName>
        <fullName evidence="2">Uncharacterized protein</fullName>
    </submittedName>
</protein>